<sequence>MHKFPRDKVDVEAEERKRVRVVSVVLVQVFGCLALGSCGRRFTKAVYSQRGWRLSCRRAHKFVHRRMQWKANVAEFFFRRMVHVVGRRQPKAVMQSHDEQVQDTEQDAAKRPRDDSELHLPRHLAPNVDLPVGLFLEPSLQLNPERSPAS</sequence>
<keyword evidence="2" id="KW-1133">Transmembrane helix</keyword>
<keyword evidence="2" id="KW-0812">Transmembrane</keyword>
<name>A0A024UQC8_9STRA</name>
<feature type="compositionally biased region" description="Basic and acidic residues" evidence="1">
    <location>
        <begin position="107"/>
        <end position="120"/>
    </location>
</feature>
<reference evidence="3" key="1">
    <citation type="submission" date="2013-12" db="EMBL/GenBank/DDBJ databases">
        <title>The Genome Sequence of Aphanomyces invadans NJM9701.</title>
        <authorList>
            <consortium name="The Broad Institute Genomics Platform"/>
            <person name="Russ C."/>
            <person name="Tyler B."/>
            <person name="van West P."/>
            <person name="Dieguez-Uribeondo J."/>
            <person name="Young S.K."/>
            <person name="Zeng Q."/>
            <person name="Gargeya S."/>
            <person name="Fitzgerald M."/>
            <person name="Abouelleil A."/>
            <person name="Alvarado L."/>
            <person name="Chapman S.B."/>
            <person name="Gainer-Dewar J."/>
            <person name="Goldberg J."/>
            <person name="Griggs A."/>
            <person name="Gujja S."/>
            <person name="Hansen M."/>
            <person name="Howarth C."/>
            <person name="Imamovic A."/>
            <person name="Ireland A."/>
            <person name="Larimer J."/>
            <person name="McCowan C."/>
            <person name="Murphy C."/>
            <person name="Pearson M."/>
            <person name="Poon T.W."/>
            <person name="Priest M."/>
            <person name="Roberts A."/>
            <person name="Saif S."/>
            <person name="Shea T."/>
            <person name="Sykes S."/>
            <person name="Wortman J."/>
            <person name="Nusbaum C."/>
            <person name="Birren B."/>
        </authorList>
    </citation>
    <scope>NUCLEOTIDE SEQUENCE [LARGE SCALE GENOMIC DNA]</scope>
    <source>
        <strain evidence="3">NJM9701</strain>
    </source>
</reference>
<accession>A0A024UQC8</accession>
<proteinExistence type="predicted"/>
<evidence type="ECO:0000256" key="2">
    <source>
        <dbReference type="SAM" id="Phobius"/>
    </source>
</evidence>
<organism evidence="3">
    <name type="scientific">Aphanomyces invadans</name>
    <dbReference type="NCBI Taxonomy" id="157072"/>
    <lineage>
        <taxon>Eukaryota</taxon>
        <taxon>Sar</taxon>
        <taxon>Stramenopiles</taxon>
        <taxon>Oomycota</taxon>
        <taxon>Saprolegniomycetes</taxon>
        <taxon>Saprolegniales</taxon>
        <taxon>Verrucalvaceae</taxon>
        <taxon>Aphanomyces</taxon>
    </lineage>
</organism>
<dbReference type="RefSeq" id="XP_008862284.1">
    <property type="nucleotide sequence ID" value="XM_008864062.1"/>
</dbReference>
<evidence type="ECO:0000256" key="1">
    <source>
        <dbReference type="SAM" id="MobiDB-lite"/>
    </source>
</evidence>
<feature type="region of interest" description="Disordered" evidence="1">
    <location>
        <begin position="89"/>
        <end position="123"/>
    </location>
</feature>
<evidence type="ECO:0000313" key="3">
    <source>
        <dbReference type="EMBL" id="ETW08479.1"/>
    </source>
</evidence>
<dbReference type="GeneID" id="20078102"/>
<keyword evidence="2" id="KW-0472">Membrane</keyword>
<dbReference type="VEuPathDB" id="FungiDB:H310_01052"/>
<dbReference type="EMBL" id="KI913953">
    <property type="protein sequence ID" value="ETW08479.1"/>
    <property type="molecule type" value="Genomic_DNA"/>
</dbReference>
<feature type="transmembrane region" description="Helical" evidence="2">
    <location>
        <begin position="21"/>
        <end position="42"/>
    </location>
</feature>
<dbReference type="AlphaFoldDB" id="A0A024UQC8"/>
<protein>
    <submittedName>
        <fullName evidence="3">Uncharacterized protein</fullName>
    </submittedName>
</protein>
<gene>
    <name evidence="3" type="ORF">H310_01052</name>
</gene>